<dbReference type="RefSeq" id="WP_205691309.1">
    <property type="nucleotide sequence ID" value="NZ_BAAAZB010000015.1"/>
</dbReference>
<dbReference type="EMBL" id="WRXO01000007">
    <property type="protein sequence ID" value="MVT43403.1"/>
    <property type="molecule type" value="Genomic_DNA"/>
</dbReference>
<dbReference type="InterPro" id="IPR013196">
    <property type="entry name" value="HTH_11"/>
</dbReference>
<sequence length="235" mass="27223">MSDKEISRLSRLIAILTQLQSKRLVTSTEVAEKFKVSVRTIYRDIKTLEQAGVPIITEEGKGYSLMDGFRLPPVMFTENEANAFITAEKLVLLNKDTSLIKSYVDGITKIKSVLRSNAKDKAALLSERVAFEQNSGDNITSNFLSSIQIALTNFNVISVEYYSPNNDETTKRYIEPFALINDVGKSWYLIAWCRLRKDYRLFRFDRIMKIEITDEKFTPHKMSLQDYLERYRNKF</sequence>
<dbReference type="Pfam" id="PF08279">
    <property type="entry name" value="HTH_11"/>
    <property type="match status" value="1"/>
</dbReference>
<evidence type="ECO:0000259" key="3">
    <source>
        <dbReference type="PROSITE" id="PS51000"/>
    </source>
</evidence>
<protein>
    <submittedName>
        <fullName evidence="4">WYL domain-containing protein</fullName>
    </submittedName>
</protein>
<proteinExistence type="predicted"/>
<dbReference type="PROSITE" id="PS51000">
    <property type="entry name" value="HTH_DEOR_2"/>
    <property type="match status" value="1"/>
</dbReference>
<dbReference type="PANTHER" id="PTHR34580:SF1">
    <property type="entry name" value="PROTEIN PAFC"/>
    <property type="match status" value="1"/>
</dbReference>
<comment type="caution">
    <text evidence="4">The sequence shown here is derived from an EMBL/GenBank/DDBJ whole genome shotgun (WGS) entry which is preliminary data.</text>
</comment>
<accession>A0A6N8JDU8</accession>
<feature type="domain" description="HTH deoR-type" evidence="3">
    <location>
        <begin position="8"/>
        <end position="63"/>
    </location>
</feature>
<evidence type="ECO:0000256" key="1">
    <source>
        <dbReference type="ARBA" id="ARBA00023015"/>
    </source>
</evidence>
<reference evidence="4 5" key="1">
    <citation type="submission" date="2019-12" db="EMBL/GenBank/DDBJ databases">
        <title>The draft genomic sequence of strain Chitinophaga oryziterrae JCM 16595.</title>
        <authorList>
            <person name="Zhang X."/>
        </authorList>
    </citation>
    <scope>NUCLEOTIDE SEQUENCE [LARGE SCALE GENOMIC DNA]</scope>
    <source>
        <strain evidence="4 5">JCM 16595</strain>
    </source>
</reference>
<evidence type="ECO:0000313" key="5">
    <source>
        <dbReference type="Proteomes" id="UP000468388"/>
    </source>
</evidence>
<gene>
    <name evidence="4" type="ORF">GO495_22585</name>
</gene>
<evidence type="ECO:0000313" key="4">
    <source>
        <dbReference type="EMBL" id="MVT43403.1"/>
    </source>
</evidence>
<dbReference type="InterPro" id="IPR001034">
    <property type="entry name" value="DeoR_HTH"/>
</dbReference>
<dbReference type="SUPFAM" id="SSF46785">
    <property type="entry name" value="Winged helix' DNA-binding domain"/>
    <property type="match status" value="1"/>
</dbReference>
<organism evidence="4 5">
    <name type="scientific">Chitinophaga oryziterrae</name>
    <dbReference type="NCBI Taxonomy" id="1031224"/>
    <lineage>
        <taxon>Bacteria</taxon>
        <taxon>Pseudomonadati</taxon>
        <taxon>Bacteroidota</taxon>
        <taxon>Chitinophagia</taxon>
        <taxon>Chitinophagales</taxon>
        <taxon>Chitinophagaceae</taxon>
        <taxon>Chitinophaga</taxon>
    </lineage>
</organism>
<keyword evidence="2" id="KW-0804">Transcription</keyword>
<dbReference type="PROSITE" id="PS52050">
    <property type="entry name" value="WYL"/>
    <property type="match status" value="1"/>
</dbReference>
<dbReference type="InterPro" id="IPR036388">
    <property type="entry name" value="WH-like_DNA-bd_sf"/>
</dbReference>
<dbReference type="Gene3D" id="1.10.10.10">
    <property type="entry name" value="Winged helix-like DNA-binding domain superfamily/Winged helix DNA-binding domain"/>
    <property type="match status" value="1"/>
</dbReference>
<dbReference type="Pfam" id="PF13280">
    <property type="entry name" value="WYL"/>
    <property type="match status" value="1"/>
</dbReference>
<dbReference type="InterPro" id="IPR036390">
    <property type="entry name" value="WH_DNA-bd_sf"/>
</dbReference>
<dbReference type="InterPro" id="IPR051534">
    <property type="entry name" value="CBASS_pafABC_assoc_protein"/>
</dbReference>
<keyword evidence="5" id="KW-1185">Reference proteome</keyword>
<name>A0A6N8JDU8_9BACT</name>
<keyword evidence="1" id="KW-0805">Transcription regulation</keyword>
<dbReference type="GO" id="GO:0003700">
    <property type="term" value="F:DNA-binding transcription factor activity"/>
    <property type="evidence" value="ECO:0007669"/>
    <property type="project" value="InterPro"/>
</dbReference>
<dbReference type="PANTHER" id="PTHR34580">
    <property type="match status" value="1"/>
</dbReference>
<dbReference type="AlphaFoldDB" id="A0A6N8JDU8"/>
<dbReference type="Proteomes" id="UP000468388">
    <property type="component" value="Unassembled WGS sequence"/>
</dbReference>
<dbReference type="InterPro" id="IPR026881">
    <property type="entry name" value="WYL_dom"/>
</dbReference>
<evidence type="ECO:0000256" key="2">
    <source>
        <dbReference type="ARBA" id="ARBA00023163"/>
    </source>
</evidence>